<keyword evidence="3" id="KW-1185">Reference proteome</keyword>
<accession>A0A640VL73</accession>
<dbReference type="Pfam" id="PF04390">
    <property type="entry name" value="LptE"/>
    <property type="match status" value="1"/>
</dbReference>
<evidence type="ECO:0000313" key="3">
    <source>
        <dbReference type="Proteomes" id="UP000436522"/>
    </source>
</evidence>
<feature type="signal peptide" evidence="1">
    <location>
        <begin position="1"/>
        <end position="26"/>
    </location>
</feature>
<comment type="caution">
    <text evidence="2">The sequence shown here is derived from an EMBL/GenBank/DDBJ whole genome shotgun (WGS) entry which is preliminary data.</text>
</comment>
<dbReference type="GO" id="GO:0043165">
    <property type="term" value="P:Gram-negative-bacterium-type cell outer membrane assembly"/>
    <property type="evidence" value="ECO:0007669"/>
    <property type="project" value="InterPro"/>
</dbReference>
<dbReference type="AlphaFoldDB" id="A0A640VL73"/>
<gene>
    <name evidence="2" type="ORF">So717_09410</name>
</gene>
<organism evidence="2 3">
    <name type="scientific">Roseobacter cerasinus</name>
    <dbReference type="NCBI Taxonomy" id="2602289"/>
    <lineage>
        <taxon>Bacteria</taxon>
        <taxon>Pseudomonadati</taxon>
        <taxon>Pseudomonadota</taxon>
        <taxon>Alphaproteobacteria</taxon>
        <taxon>Rhodobacterales</taxon>
        <taxon>Roseobacteraceae</taxon>
        <taxon>Roseobacter</taxon>
    </lineage>
</organism>
<dbReference type="PROSITE" id="PS51257">
    <property type="entry name" value="PROKAR_LIPOPROTEIN"/>
    <property type="match status" value="1"/>
</dbReference>
<dbReference type="Proteomes" id="UP000436522">
    <property type="component" value="Unassembled WGS sequence"/>
</dbReference>
<name>A0A640VL73_9RHOB</name>
<protein>
    <recommendedName>
        <fullName evidence="4">Lipoprotein</fullName>
    </recommendedName>
</protein>
<dbReference type="RefSeq" id="WP_159975073.1">
    <property type="nucleotide sequence ID" value="NZ_BLIV01000002.1"/>
</dbReference>
<reference evidence="2 3" key="1">
    <citation type="submission" date="2019-12" db="EMBL/GenBank/DDBJ databases">
        <title>Roseobacter cerasinus sp. nov., isolated from seawater around aquaculture.</title>
        <authorList>
            <person name="Muramatsu S."/>
            <person name="Takabe Y."/>
            <person name="Mori K."/>
            <person name="Takaichi S."/>
            <person name="Hanada S."/>
        </authorList>
    </citation>
    <scope>NUCLEOTIDE SEQUENCE [LARGE SCALE GENOMIC DNA]</scope>
    <source>
        <strain evidence="2 3">AI77</strain>
    </source>
</reference>
<evidence type="ECO:0008006" key="4">
    <source>
        <dbReference type="Google" id="ProtNLM"/>
    </source>
</evidence>
<keyword evidence="1" id="KW-0732">Signal</keyword>
<proteinExistence type="predicted"/>
<feature type="chain" id="PRO_5024909891" description="Lipoprotein" evidence="1">
    <location>
        <begin position="27"/>
        <end position="159"/>
    </location>
</feature>
<evidence type="ECO:0000313" key="2">
    <source>
        <dbReference type="EMBL" id="GFE49188.1"/>
    </source>
</evidence>
<sequence length="159" mass="17127">MLLFDRRTLLMLPLALSACGFTPVYAPGGGATQLQNSITVAEPSTRNGFLITQRIEEKLGRAVDPDYRMTLSVSTGQQNVAVDREGSTTRFNIIGRANYSLIETSTGRVVTSGKVENFTGYSAAGTTVATVAARRDAQRRLMILLADQIVTRTLVADLG</sequence>
<dbReference type="Gene3D" id="3.30.160.150">
    <property type="entry name" value="Lipoprotein like domain"/>
    <property type="match status" value="1"/>
</dbReference>
<dbReference type="InterPro" id="IPR007485">
    <property type="entry name" value="LPS_assembly_LptE"/>
</dbReference>
<dbReference type="EMBL" id="BLIV01000002">
    <property type="protein sequence ID" value="GFE49188.1"/>
    <property type="molecule type" value="Genomic_DNA"/>
</dbReference>
<evidence type="ECO:0000256" key="1">
    <source>
        <dbReference type="SAM" id="SignalP"/>
    </source>
</evidence>
<dbReference type="OrthoDB" id="7629596at2"/>
<dbReference type="GO" id="GO:0019867">
    <property type="term" value="C:outer membrane"/>
    <property type="evidence" value="ECO:0007669"/>
    <property type="project" value="InterPro"/>
</dbReference>